<evidence type="ECO:0000313" key="1">
    <source>
        <dbReference type="EMBL" id="SHG13716.1"/>
    </source>
</evidence>
<protein>
    <submittedName>
        <fullName evidence="1">Uncharacterized protein</fullName>
    </submittedName>
</protein>
<accession>A0A1M5HCM7</accession>
<name>A0A1M5HCM7_9FLAO</name>
<reference evidence="2" key="1">
    <citation type="submission" date="2016-11" db="EMBL/GenBank/DDBJ databases">
        <authorList>
            <person name="Varghese N."/>
            <person name="Submissions S."/>
        </authorList>
    </citation>
    <scope>NUCLEOTIDE SEQUENCE [LARGE SCALE GENOMIC DNA]</scope>
    <source>
        <strain evidence="2">YR203</strain>
    </source>
</reference>
<evidence type="ECO:0000313" key="2">
    <source>
        <dbReference type="Proteomes" id="UP000184108"/>
    </source>
</evidence>
<sequence>MGITESIKIIANMLGVDEEKFNTVTNEVYLNNKMNGDDCRQLIDLGFPIFDEIAKLKGCSKAEVKELIQLGKVTAVDYNNIIITNYFIQKHNELFIIKISTNGIAVDVDFRDILEVTTTINTEGNLCLIKLIDGTLIETLEVELNAELKRVNAKEYLKR</sequence>
<dbReference type="Proteomes" id="UP000184108">
    <property type="component" value="Unassembled WGS sequence"/>
</dbReference>
<dbReference type="EMBL" id="FQVE01000004">
    <property type="protein sequence ID" value="SHG13716.1"/>
    <property type="molecule type" value="Genomic_DNA"/>
</dbReference>
<organism evidence="1 2">
    <name type="scientific">Chryseobacterium vrystaatense</name>
    <dbReference type="NCBI Taxonomy" id="307480"/>
    <lineage>
        <taxon>Bacteria</taxon>
        <taxon>Pseudomonadati</taxon>
        <taxon>Bacteroidota</taxon>
        <taxon>Flavobacteriia</taxon>
        <taxon>Flavobacteriales</taxon>
        <taxon>Weeksellaceae</taxon>
        <taxon>Chryseobacterium group</taxon>
        <taxon>Chryseobacterium</taxon>
    </lineage>
</organism>
<proteinExistence type="predicted"/>
<dbReference type="RefSeq" id="WP_073174798.1">
    <property type="nucleotide sequence ID" value="NZ_FQVE01000004.1"/>
</dbReference>
<gene>
    <name evidence="1" type="ORF">SAMN02787073_3660</name>
</gene>
<dbReference type="AlphaFoldDB" id="A0A1M5HCM7"/>